<sequence>MGQGASLSGITSNPAWQLVQPFFDILAVVVLVVMVVWITLKYIRGQHQHIVVQVVFGLIALLFLVDPTVFFGVLTWLVGKLPSGS</sequence>
<protein>
    <submittedName>
        <fullName evidence="2">Uncharacterized protein</fullName>
    </submittedName>
</protein>
<gene>
    <name evidence="2" type="ordered locus">Aaci_1170</name>
</gene>
<evidence type="ECO:0000313" key="2">
    <source>
        <dbReference type="EMBL" id="ACV58201.1"/>
    </source>
</evidence>
<feature type="transmembrane region" description="Helical" evidence="1">
    <location>
        <begin position="22"/>
        <end position="43"/>
    </location>
</feature>
<feature type="transmembrane region" description="Helical" evidence="1">
    <location>
        <begin position="50"/>
        <end position="78"/>
    </location>
</feature>
<dbReference type="EMBL" id="CP001727">
    <property type="protein sequence ID" value="ACV58201.1"/>
    <property type="molecule type" value="Genomic_DNA"/>
</dbReference>
<keyword evidence="3" id="KW-1185">Reference proteome</keyword>
<reference evidence="2 3" key="2">
    <citation type="journal article" date="2010" name="Stand. Genomic Sci.">
        <title>Complete genome sequence of Alicyclobacillus acidocaldarius type strain (104-IA).</title>
        <authorList>
            <person name="Mavromatis K."/>
            <person name="Sikorski J."/>
            <person name="Lapidus A."/>
            <person name="Glavina Del Rio T."/>
            <person name="Copeland A."/>
            <person name="Tice H."/>
            <person name="Cheng J.F."/>
            <person name="Lucas S."/>
            <person name="Chen F."/>
            <person name="Nolan M."/>
            <person name="Bruce D."/>
            <person name="Goodwin L."/>
            <person name="Pitluck S."/>
            <person name="Ivanova N."/>
            <person name="Ovchinnikova G."/>
            <person name="Pati A."/>
            <person name="Chen A."/>
            <person name="Palaniappan K."/>
            <person name="Land M."/>
            <person name="Hauser L."/>
            <person name="Chang Y.J."/>
            <person name="Jeffries C.D."/>
            <person name="Chain P."/>
            <person name="Meincke L."/>
            <person name="Sims D."/>
            <person name="Chertkov O."/>
            <person name="Han C."/>
            <person name="Brettin T."/>
            <person name="Detter J.C."/>
            <person name="Wahrenburg C."/>
            <person name="Rohde M."/>
            <person name="Pukall R."/>
            <person name="Goker M."/>
            <person name="Bristow J."/>
            <person name="Eisen J.A."/>
            <person name="Markowitz V."/>
            <person name="Hugenholtz P."/>
            <person name="Klenk H.P."/>
            <person name="Kyrpides N.C."/>
        </authorList>
    </citation>
    <scope>NUCLEOTIDE SEQUENCE [LARGE SCALE GENOMIC DNA]</scope>
    <source>
        <strain evidence="3">ATCC 27009 / DSM 446 / BCRC 14685 / JCM 5260 / KCTC 1825 / NBRC 15652 / NCIMB 11725 / NRRL B-14509 / 104-IA</strain>
    </source>
</reference>
<reference evidence="3" key="1">
    <citation type="submission" date="2009-09" db="EMBL/GenBank/DDBJ databases">
        <title>The complete chromosome of Alicyclobacillus acidocaldarius subsp. acidocaldarius DSM 446.</title>
        <authorList>
            <consortium name="US DOE Joint Genome Institute (JGI-PGF)"/>
            <person name="Lucas S."/>
            <person name="Copeland A."/>
            <person name="Lapidus A."/>
            <person name="Glavina del Rio T."/>
            <person name="Dalin E."/>
            <person name="Tice H."/>
            <person name="Bruce D."/>
            <person name="Goodwin L."/>
            <person name="Pitluck S."/>
            <person name="Kyrpides N."/>
            <person name="Mavromatis K."/>
            <person name="Ivanova N."/>
            <person name="Ovchinnikova G."/>
            <person name="Chertkov O."/>
            <person name="Sims D."/>
            <person name="Brettin T."/>
            <person name="Detter J.C."/>
            <person name="Han C."/>
            <person name="Larimer F."/>
            <person name="Land M."/>
            <person name="Hauser L."/>
            <person name="Markowitz V."/>
            <person name="Cheng J.-F."/>
            <person name="Hugenholtz P."/>
            <person name="Woyke T."/>
            <person name="Wu D."/>
            <person name="Pukall R."/>
            <person name="Klenk H.-P."/>
            <person name="Eisen J.A."/>
        </authorList>
    </citation>
    <scope>NUCLEOTIDE SEQUENCE [LARGE SCALE GENOMIC DNA]</scope>
    <source>
        <strain evidence="3">ATCC 27009 / DSM 446 / BCRC 14685 / JCM 5260 / KCTC 1825 / NBRC 15652 / NCIMB 11725 / NRRL B-14509 / 104-IA</strain>
    </source>
</reference>
<accession>C8WVS9</accession>
<dbReference type="HOGENOM" id="CLU_2520263_0_0_9"/>
<name>C8WVS9_ALIAD</name>
<dbReference type="KEGG" id="aac:Aaci_1170"/>
<evidence type="ECO:0000256" key="1">
    <source>
        <dbReference type="SAM" id="Phobius"/>
    </source>
</evidence>
<dbReference type="STRING" id="521098.Aaci_1170"/>
<evidence type="ECO:0000313" key="3">
    <source>
        <dbReference type="Proteomes" id="UP000001917"/>
    </source>
</evidence>
<keyword evidence="1" id="KW-1133">Transmembrane helix</keyword>
<dbReference type="Proteomes" id="UP000001917">
    <property type="component" value="Chromosome"/>
</dbReference>
<proteinExistence type="predicted"/>
<keyword evidence="1" id="KW-0472">Membrane</keyword>
<keyword evidence="1" id="KW-0812">Transmembrane</keyword>
<organism evidence="2 3">
    <name type="scientific">Alicyclobacillus acidocaldarius subsp. acidocaldarius (strain ATCC 27009 / DSM 446 / BCRC 14685 / JCM 5260 / KCTC 1825 / NBRC 15652 / NCIMB 11725 / NRRL B-14509 / 104-IA)</name>
    <name type="common">Bacillus acidocaldarius</name>
    <dbReference type="NCBI Taxonomy" id="521098"/>
    <lineage>
        <taxon>Bacteria</taxon>
        <taxon>Bacillati</taxon>
        <taxon>Bacillota</taxon>
        <taxon>Bacilli</taxon>
        <taxon>Bacillales</taxon>
        <taxon>Alicyclobacillaceae</taxon>
        <taxon>Alicyclobacillus</taxon>
    </lineage>
</organism>
<dbReference type="RefSeq" id="WP_012810543.1">
    <property type="nucleotide sequence ID" value="NC_013205.1"/>
</dbReference>
<dbReference type="AlphaFoldDB" id="C8WVS9"/>